<evidence type="ECO:0000313" key="14">
    <source>
        <dbReference type="Proteomes" id="UP001305779"/>
    </source>
</evidence>
<comment type="cofactor">
    <cofactor evidence="1">
        <name>heme</name>
        <dbReference type="ChEBI" id="CHEBI:30413"/>
    </cofactor>
</comment>
<evidence type="ECO:0000256" key="3">
    <source>
        <dbReference type="ARBA" id="ARBA00010617"/>
    </source>
</evidence>
<accession>A0ABR0EEJ9</accession>
<dbReference type="PROSITE" id="PS00086">
    <property type="entry name" value="CYTOCHROME_P450"/>
    <property type="match status" value="1"/>
</dbReference>
<name>A0ABR0EEJ9_ZASCE</name>
<evidence type="ECO:0000256" key="4">
    <source>
        <dbReference type="ARBA" id="ARBA00022723"/>
    </source>
</evidence>
<evidence type="ECO:0000259" key="11">
    <source>
        <dbReference type="Pfam" id="PF00150"/>
    </source>
</evidence>
<dbReference type="InterPro" id="IPR017853">
    <property type="entry name" value="GH"/>
</dbReference>
<reference evidence="13 14" key="1">
    <citation type="journal article" date="2023" name="G3 (Bethesda)">
        <title>A chromosome-level genome assembly of Zasmidium syzygii isolated from banana leaves.</title>
        <authorList>
            <person name="van Westerhoven A.C."/>
            <person name="Mehrabi R."/>
            <person name="Talebi R."/>
            <person name="Steentjes M.B.F."/>
            <person name="Corcolon B."/>
            <person name="Chong P.A."/>
            <person name="Kema G.H.J."/>
            <person name="Seidl M.F."/>
        </authorList>
    </citation>
    <scope>NUCLEOTIDE SEQUENCE [LARGE SCALE GENOMIC DNA]</scope>
    <source>
        <strain evidence="13 14">P124</strain>
    </source>
</reference>
<dbReference type="SUPFAM" id="SSF51445">
    <property type="entry name" value="(Trans)glycosidases"/>
    <property type="match status" value="1"/>
</dbReference>
<dbReference type="InterPro" id="IPR002403">
    <property type="entry name" value="Cyt_P450_E_grp-IV"/>
</dbReference>
<dbReference type="Pfam" id="PF04082">
    <property type="entry name" value="Fungal_trans"/>
    <property type="match status" value="1"/>
</dbReference>
<evidence type="ECO:0000256" key="5">
    <source>
        <dbReference type="ARBA" id="ARBA00022801"/>
    </source>
</evidence>
<evidence type="ECO:0000256" key="6">
    <source>
        <dbReference type="ARBA" id="ARBA00023004"/>
    </source>
</evidence>
<sequence length="1312" mass="147178">MNLSLFSWLLSAVFYYALIPTASSLLALVLWIAGLQLVRVYLAPLPANLPWIGLRNDRFLPKLRATLRELSVKRTVIEEGYDKYSKQDKSFVLPSLHWPVVVLPPSQTRWVISQPDSVLSTISVHDDLTGPQYFGHGPTAAACHDFSIITRDLTRNIGRLTPVLLEEVGHSCQKELDSADWREVEPANVMKKVASESVSTAVVGKELAHHEQYLKRLHDWEYGFGYCGLIFGQLCPRWLKPLAGRVLMIPVMVLKWRVGLLVYPKLKEKVRHAKKPNEKGTDSDLMQWVIESAERDPDPRAKNLDNILGRTMLYNMFAQHTTQNTAATVLFDLLSYSAGHEAIPALIEEAEAIMPKLNEDPYATREMAKLDSAIRESMRLNPMFAKGIPKEVVKPGGLTTLSGLFLPQGCHISTASASFTMRDAEFYDDGNEFRPFRFYDEAVKTQTKQKVASHVDEQFLAFSLGKHACPGRFFAAHMLKLMLGHVLLNYEFEMLPERPEFLTFGDLTMPPSTKNFTYTGVNWPGAADTGLPEGLQYSSVQDIVSKVKDSGFNIIRLTFAVQIIDEIYERDGEDVPISTAFSQALGAENGSAILNKVLSHNPAMSENTTRLEVFDAVADECNRQGIYVHLDNHISKAEWCCSFVDGNTWFGDEYFSVANWTRALTYMTSHASNWPNFVSIGLRNELRFPLNNALVLATYNWAVWYDNMIAAADAVYKTNPEILIFFSGLNSDLSLNPIPTGDDLGFGRRFDKNRYADKAVLELHKYDNNDISCSILKAFEYSSGYDALDGSNIFIKNHMPVVHTEFGYAQTNGSDDGGAQTVYASCIREFLIEQKAGWMVWVLAGSYYIRQGTQDYDESYGILNHDWSGYRNETVFDLGVGEMIRAARRSPLEATLSPSTIDSHAASGTDSILSHRSLDEDGPSSTSVELESEYGEWLSSDAFQNFDSFINTMGLDAPFYYAMPDVLNDRVFNESHQDAAANISRANWPAMSTDPDSVHELKRIPCSWTVTQSHRDSIEANLQAYRSALSEFVLPSALAISRYMAGYMEDFQDHQAIIHIPTNRPHEVPGHPELILAICACGALTRYERRSAIRLFHASKAIIEIRCNRNRMPLIQGRQPESQAPAVDSSAEHDLRIAQAAMLLSTFAIMEGKHELINDATSLNYVLVDFVRDYGTSNSSGSNESQSRWRDWALEESRRRTQCATFNILNMHTMALDSSPGLPSSLLDCFLPCSTPEWTASSEHGWQNARKTAPSVVSFQHAYAALFNTSEPQSYIHSPLGNLTLVSAILQRIYHARQLRQVRNESRDLVAS</sequence>
<protein>
    <submittedName>
        <fullName evidence="13">Uncharacterized protein</fullName>
    </submittedName>
</protein>
<keyword evidence="4" id="KW-0479">Metal-binding</keyword>
<dbReference type="Pfam" id="PF00150">
    <property type="entry name" value="Cellulase"/>
    <property type="match status" value="1"/>
</dbReference>
<keyword evidence="6" id="KW-0408">Iron</keyword>
<feature type="domain" description="Glycoside hydrolase family 5" evidence="11">
    <location>
        <begin position="534"/>
        <end position="843"/>
    </location>
</feature>
<keyword evidence="5" id="KW-0378">Hydrolase</keyword>
<organism evidence="13 14">
    <name type="scientific">Zasmidium cellare</name>
    <name type="common">Wine cellar mold</name>
    <name type="synonym">Racodium cellare</name>
    <dbReference type="NCBI Taxonomy" id="395010"/>
    <lineage>
        <taxon>Eukaryota</taxon>
        <taxon>Fungi</taxon>
        <taxon>Dikarya</taxon>
        <taxon>Ascomycota</taxon>
        <taxon>Pezizomycotina</taxon>
        <taxon>Dothideomycetes</taxon>
        <taxon>Dothideomycetidae</taxon>
        <taxon>Mycosphaerellales</taxon>
        <taxon>Mycosphaerellaceae</taxon>
        <taxon>Zasmidium</taxon>
    </lineage>
</organism>
<feature type="transmembrane region" description="Helical" evidence="10">
    <location>
        <begin position="12"/>
        <end position="33"/>
    </location>
</feature>
<dbReference type="Proteomes" id="UP001305779">
    <property type="component" value="Unassembled WGS sequence"/>
</dbReference>
<evidence type="ECO:0000256" key="1">
    <source>
        <dbReference type="ARBA" id="ARBA00001971"/>
    </source>
</evidence>
<evidence type="ECO:0000256" key="2">
    <source>
        <dbReference type="ARBA" id="ARBA00005641"/>
    </source>
</evidence>
<comment type="similarity">
    <text evidence="2">Belongs to the glycosyl hydrolase 5 (cellulase A) family.</text>
</comment>
<dbReference type="InterPro" id="IPR007219">
    <property type="entry name" value="XnlR_reg_dom"/>
</dbReference>
<dbReference type="InterPro" id="IPR001547">
    <property type="entry name" value="Glyco_hydro_5"/>
</dbReference>
<evidence type="ECO:0000259" key="12">
    <source>
        <dbReference type="Pfam" id="PF04082"/>
    </source>
</evidence>
<gene>
    <name evidence="13" type="ORF">PRZ48_010224</name>
</gene>
<dbReference type="CDD" id="cd12148">
    <property type="entry name" value="fungal_TF_MHR"/>
    <property type="match status" value="1"/>
</dbReference>
<dbReference type="PANTHER" id="PTHR31263">
    <property type="entry name" value="CELLULASE FAMILY PROTEIN (AFU_ORTHOLOGUE AFUA_5G14560)"/>
    <property type="match status" value="1"/>
</dbReference>
<dbReference type="SUPFAM" id="SSF48264">
    <property type="entry name" value="Cytochrome P450"/>
    <property type="match status" value="1"/>
</dbReference>
<dbReference type="PRINTS" id="PR00465">
    <property type="entry name" value="EP450IV"/>
</dbReference>
<evidence type="ECO:0000313" key="13">
    <source>
        <dbReference type="EMBL" id="KAK4499706.1"/>
    </source>
</evidence>
<evidence type="ECO:0000256" key="9">
    <source>
        <dbReference type="SAM" id="MobiDB-lite"/>
    </source>
</evidence>
<feature type="region of interest" description="Disordered" evidence="9">
    <location>
        <begin position="895"/>
        <end position="926"/>
    </location>
</feature>
<dbReference type="InterPro" id="IPR017972">
    <property type="entry name" value="Cyt_P450_CS"/>
</dbReference>
<keyword evidence="10" id="KW-0812">Transmembrane</keyword>
<dbReference type="InterPro" id="IPR001128">
    <property type="entry name" value="Cyt_P450"/>
</dbReference>
<evidence type="ECO:0000256" key="7">
    <source>
        <dbReference type="ARBA" id="ARBA00023242"/>
    </source>
</evidence>
<comment type="similarity">
    <text evidence="3">Belongs to the cytochrome P450 family.</text>
</comment>
<keyword evidence="10" id="KW-1133">Transmembrane helix</keyword>
<feature type="compositionally biased region" description="Polar residues" evidence="9">
    <location>
        <begin position="896"/>
        <end position="914"/>
    </location>
</feature>
<comment type="caution">
    <text evidence="13">The sequence shown here is derived from an EMBL/GenBank/DDBJ whole genome shotgun (WGS) entry which is preliminary data.</text>
</comment>
<keyword evidence="14" id="KW-1185">Reference proteome</keyword>
<dbReference type="Gene3D" id="1.10.630.10">
    <property type="entry name" value="Cytochrome P450"/>
    <property type="match status" value="1"/>
</dbReference>
<feature type="domain" description="Xylanolytic transcriptional activator regulatory" evidence="12">
    <location>
        <begin position="1048"/>
        <end position="1295"/>
    </location>
</feature>
<dbReference type="Pfam" id="PF00067">
    <property type="entry name" value="p450"/>
    <property type="match status" value="1"/>
</dbReference>
<dbReference type="InterPro" id="IPR036396">
    <property type="entry name" value="Cyt_P450_sf"/>
</dbReference>
<dbReference type="CDD" id="cd11041">
    <property type="entry name" value="CYP503A1-like"/>
    <property type="match status" value="1"/>
</dbReference>
<evidence type="ECO:0000256" key="8">
    <source>
        <dbReference type="ARBA" id="ARBA00023295"/>
    </source>
</evidence>
<dbReference type="EMBL" id="JAXOVC010000007">
    <property type="protein sequence ID" value="KAK4499706.1"/>
    <property type="molecule type" value="Genomic_DNA"/>
</dbReference>
<keyword evidence="10" id="KW-0472">Membrane</keyword>
<dbReference type="PANTHER" id="PTHR31263:SF0">
    <property type="entry name" value="CELLULASE FAMILY PROTEIN (AFU_ORTHOLOGUE AFUA_5G14560)"/>
    <property type="match status" value="1"/>
</dbReference>
<evidence type="ECO:0000256" key="10">
    <source>
        <dbReference type="SAM" id="Phobius"/>
    </source>
</evidence>
<keyword evidence="8" id="KW-0326">Glycosidase</keyword>
<proteinExistence type="inferred from homology"/>
<keyword evidence="7" id="KW-0539">Nucleus</keyword>
<dbReference type="Gene3D" id="3.20.20.80">
    <property type="entry name" value="Glycosidases"/>
    <property type="match status" value="1"/>
</dbReference>